<feature type="transmembrane region" description="Helical" evidence="6">
    <location>
        <begin position="185"/>
        <end position="201"/>
    </location>
</feature>
<feature type="transmembrane region" description="Helical" evidence="6">
    <location>
        <begin position="230"/>
        <end position="251"/>
    </location>
</feature>
<dbReference type="PROSITE" id="PS50887">
    <property type="entry name" value="GGDEF"/>
    <property type="match status" value="1"/>
</dbReference>
<dbReference type="InterPro" id="IPR000160">
    <property type="entry name" value="GGDEF_dom"/>
</dbReference>
<dbReference type="SMART" id="SM00267">
    <property type="entry name" value="GGDEF"/>
    <property type="match status" value="1"/>
</dbReference>
<evidence type="ECO:0000256" key="2">
    <source>
        <dbReference type="ARBA" id="ARBA00022475"/>
    </source>
</evidence>
<evidence type="ECO:0000256" key="5">
    <source>
        <dbReference type="ARBA" id="ARBA00023136"/>
    </source>
</evidence>
<evidence type="ECO:0000259" key="7">
    <source>
        <dbReference type="PROSITE" id="PS50883"/>
    </source>
</evidence>
<dbReference type="InterPro" id="IPR050706">
    <property type="entry name" value="Cyclic-di-GMP_PDE-like"/>
</dbReference>
<feature type="transmembrane region" description="Helical" evidence="6">
    <location>
        <begin position="142"/>
        <end position="164"/>
    </location>
</feature>
<gene>
    <name evidence="9" type="ORF">ACFQ0E_07065</name>
</gene>
<organism evidence="9 10">
    <name type="scientific">Lysobacter brunescens</name>
    <dbReference type="NCBI Taxonomy" id="262323"/>
    <lineage>
        <taxon>Bacteria</taxon>
        <taxon>Pseudomonadati</taxon>
        <taxon>Pseudomonadota</taxon>
        <taxon>Gammaproteobacteria</taxon>
        <taxon>Lysobacterales</taxon>
        <taxon>Lysobacteraceae</taxon>
        <taxon>Lysobacter</taxon>
    </lineage>
</organism>
<dbReference type="PROSITE" id="PS50883">
    <property type="entry name" value="EAL"/>
    <property type="match status" value="1"/>
</dbReference>
<feature type="transmembrane region" description="Helical" evidence="6">
    <location>
        <begin position="105"/>
        <end position="130"/>
    </location>
</feature>
<dbReference type="InterPro" id="IPR001633">
    <property type="entry name" value="EAL_dom"/>
</dbReference>
<dbReference type="Pfam" id="PF00563">
    <property type="entry name" value="EAL"/>
    <property type="match status" value="1"/>
</dbReference>
<dbReference type="Gene3D" id="3.20.20.450">
    <property type="entry name" value="EAL domain"/>
    <property type="match status" value="1"/>
</dbReference>
<dbReference type="InterPro" id="IPR029787">
    <property type="entry name" value="Nucleotide_cyclase"/>
</dbReference>
<dbReference type="SMART" id="SM00052">
    <property type="entry name" value="EAL"/>
    <property type="match status" value="1"/>
</dbReference>
<dbReference type="PANTHER" id="PTHR33121:SF23">
    <property type="entry name" value="CYCLIC DI-GMP PHOSPHODIESTERASE PDEB"/>
    <property type="match status" value="1"/>
</dbReference>
<feature type="transmembrane region" description="Helical" evidence="6">
    <location>
        <begin position="71"/>
        <end position="93"/>
    </location>
</feature>
<sequence>MLRLLWLSMLYLLGAWFAGVLILAPDEVTLFWPASGVAYAAVLRYGPRWSLFVVIPILVNHALFAPVPLPFLPYSVGSNIVAALAGYLVSHAVSGNPTRLSVRSGFGLTCGAVAMSGTSGLIGSLGLLATGMTEASDFGHAFARWTMGDLLGIICVAPTMLYLTHTGPSETAPRLDGQDARREKALWLACAIASAGIFYIAGTYSGLYSLGLVSLPLALLLWSAVRFEVLWTLVGTGIAVLVITSITALGIGAFRSPQDPFDVALLLAFMCLFANVPLMLAASIAEQRAATRRALLRAVTDSATGLPNRSAFEEALQRLAARSGIEAGLLYLDLDHLSLINDTVGSAAGDALIQGAGSLLRATVDRNDEVFRIGGDEFALLLRGSHAHVLGSAERVLGAIEDYRVGWQGQALNATASIGLVTFVGGHGDHTHLLSQADTACFTAKELGGNRICIANQEPGELQERTAAMRWAVRIREALDRGLFELDCQSIQPLDGDDGQGRHFELLLRMRDPVTGQRLAPGDFIPAAERFQLGVQLDRHVIELALGWLEARPAAAAEVHLCAINLTAASMVDEGFQRYVVDRVQRSSVPARNLCFEITETSAVRDLARAQALITQLRALGCAFALDDFGTGFCSFNYLRTLDVDYFKIDGSFVRNLQDSPLSTAVVRSITDIAHVLRKKTIAEQVEDQDTIVMLRALGVDMAQGYGLHRPEPLEQYFARDYVTRAR</sequence>
<name>A0ABW2YEQ9_9GAMM</name>
<evidence type="ECO:0000313" key="10">
    <source>
        <dbReference type="Proteomes" id="UP001597110"/>
    </source>
</evidence>
<dbReference type="InterPro" id="IPR043128">
    <property type="entry name" value="Rev_trsase/Diguanyl_cyclase"/>
</dbReference>
<dbReference type="InterPro" id="IPR007895">
    <property type="entry name" value="MASE1"/>
</dbReference>
<reference evidence="10" key="1">
    <citation type="journal article" date="2019" name="Int. J. Syst. Evol. Microbiol.">
        <title>The Global Catalogue of Microorganisms (GCM) 10K type strain sequencing project: providing services to taxonomists for standard genome sequencing and annotation.</title>
        <authorList>
            <consortium name="The Broad Institute Genomics Platform"/>
            <consortium name="The Broad Institute Genome Sequencing Center for Infectious Disease"/>
            <person name="Wu L."/>
            <person name="Ma J."/>
        </authorList>
    </citation>
    <scope>NUCLEOTIDE SEQUENCE [LARGE SCALE GENOMIC DNA]</scope>
    <source>
        <strain evidence="10">CCUG 55585</strain>
    </source>
</reference>
<dbReference type="Proteomes" id="UP001597110">
    <property type="component" value="Unassembled WGS sequence"/>
</dbReference>
<keyword evidence="5 6" id="KW-0472">Membrane</keyword>
<feature type="transmembrane region" description="Helical" evidence="6">
    <location>
        <begin position="263"/>
        <end position="285"/>
    </location>
</feature>
<dbReference type="CDD" id="cd01948">
    <property type="entry name" value="EAL"/>
    <property type="match status" value="1"/>
</dbReference>
<dbReference type="SUPFAM" id="SSF55073">
    <property type="entry name" value="Nucleotide cyclase"/>
    <property type="match status" value="1"/>
</dbReference>
<evidence type="ECO:0000256" key="4">
    <source>
        <dbReference type="ARBA" id="ARBA00022989"/>
    </source>
</evidence>
<feature type="domain" description="EAL" evidence="7">
    <location>
        <begin position="468"/>
        <end position="725"/>
    </location>
</feature>
<keyword evidence="10" id="KW-1185">Reference proteome</keyword>
<dbReference type="Pfam" id="PF00990">
    <property type="entry name" value="GGDEF"/>
    <property type="match status" value="1"/>
</dbReference>
<dbReference type="NCBIfam" id="TIGR00254">
    <property type="entry name" value="GGDEF"/>
    <property type="match status" value="1"/>
</dbReference>
<dbReference type="Gene3D" id="3.30.70.270">
    <property type="match status" value="1"/>
</dbReference>
<accession>A0ABW2YEQ9</accession>
<comment type="subcellular location">
    <subcellularLocation>
        <location evidence="1">Cell membrane</location>
        <topology evidence="1">Multi-pass membrane protein</topology>
    </subcellularLocation>
</comment>
<evidence type="ECO:0000256" key="3">
    <source>
        <dbReference type="ARBA" id="ARBA00022692"/>
    </source>
</evidence>
<feature type="domain" description="GGDEF" evidence="8">
    <location>
        <begin position="325"/>
        <end position="457"/>
    </location>
</feature>
<keyword evidence="4 6" id="KW-1133">Transmembrane helix</keyword>
<dbReference type="RefSeq" id="WP_386822990.1">
    <property type="nucleotide sequence ID" value="NZ_JBHTIF010000001.1"/>
</dbReference>
<dbReference type="SUPFAM" id="SSF141868">
    <property type="entry name" value="EAL domain-like"/>
    <property type="match status" value="1"/>
</dbReference>
<evidence type="ECO:0000256" key="6">
    <source>
        <dbReference type="SAM" id="Phobius"/>
    </source>
</evidence>
<keyword evidence="3 6" id="KW-0812">Transmembrane</keyword>
<evidence type="ECO:0000256" key="1">
    <source>
        <dbReference type="ARBA" id="ARBA00004651"/>
    </source>
</evidence>
<evidence type="ECO:0000259" key="8">
    <source>
        <dbReference type="PROSITE" id="PS50887"/>
    </source>
</evidence>
<keyword evidence="2" id="KW-1003">Cell membrane</keyword>
<protein>
    <submittedName>
        <fullName evidence="9">Bifunctional diguanylate cyclase/phosphodiesterase</fullName>
    </submittedName>
</protein>
<comment type="caution">
    <text evidence="9">The sequence shown here is derived from an EMBL/GenBank/DDBJ whole genome shotgun (WGS) entry which is preliminary data.</text>
</comment>
<dbReference type="Pfam" id="PF05231">
    <property type="entry name" value="MASE1"/>
    <property type="match status" value="1"/>
</dbReference>
<dbReference type="InterPro" id="IPR035919">
    <property type="entry name" value="EAL_sf"/>
</dbReference>
<dbReference type="PANTHER" id="PTHR33121">
    <property type="entry name" value="CYCLIC DI-GMP PHOSPHODIESTERASE PDEF"/>
    <property type="match status" value="1"/>
</dbReference>
<dbReference type="CDD" id="cd01949">
    <property type="entry name" value="GGDEF"/>
    <property type="match status" value="1"/>
</dbReference>
<evidence type="ECO:0000313" key="9">
    <source>
        <dbReference type="EMBL" id="MFD0725363.1"/>
    </source>
</evidence>
<proteinExistence type="predicted"/>
<dbReference type="EMBL" id="JBHTIF010000001">
    <property type="protein sequence ID" value="MFD0725363.1"/>
    <property type="molecule type" value="Genomic_DNA"/>
</dbReference>